<dbReference type="CDD" id="cd01185">
    <property type="entry name" value="INTN1_C_like"/>
    <property type="match status" value="1"/>
</dbReference>
<gene>
    <name evidence="5" type="ORF">AUC43_09090</name>
</gene>
<dbReference type="PANTHER" id="PTHR30349:SF64">
    <property type="entry name" value="PROPHAGE INTEGRASE INTD-RELATED"/>
    <property type="match status" value="1"/>
</dbReference>
<evidence type="ECO:0000259" key="4">
    <source>
        <dbReference type="PROSITE" id="PS51898"/>
    </source>
</evidence>
<accession>A0A0U3SGE9</accession>
<keyword evidence="6" id="KW-1185">Reference proteome</keyword>
<dbReference type="PANTHER" id="PTHR30349">
    <property type="entry name" value="PHAGE INTEGRASE-RELATED"/>
    <property type="match status" value="1"/>
</dbReference>
<reference evidence="5 6" key="1">
    <citation type="submission" date="2015-12" db="EMBL/GenBank/DDBJ databases">
        <authorList>
            <person name="Shamseldin A."/>
            <person name="Moawad H."/>
            <person name="Abd El-Rahim W.M."/>
            <person name="Sadowsky M.J."/>
        </authorList>
    </citation>
    <scope>NUCLEOTIDE SEQUENCE [LARGE SCALE GENOMIC DNA]</scope>
    <source>
        <strain evidence="5 6">DG5B</strain>
    </source>
</reference>
<evidence type="ECO:0000256" key="3">
    <source>
        <dbReference type="ARBA" id="ARBA00023172"/>
    </source>
</evidence>
<dbReference type="InterPro" id="IPR010998">
    <property type="entry name" value="Integrase_recombinase_N"/>
</dbReference>
<dbReference type="GO" id="GO:0003677">
    <property type="term" value="F:DNA binding"/>
    <property type="evidence" value="ECO:0007669"/>
    <property type="project" value="UniProtKB-KW"/>
</dbReference>
<dbReference type="GO" id="GO:0006310">
    <property type="term" value="P:DNA recombination"/>
    <property type="evidence" value="ECO:0007669"/>
    <property type="project" value="UniProtKB-KW"/>
</dbReference>
<evidence type="ECO:0000313" key="5">
    <source>
        <dbReference type="EMBL" id="ALW85236.1"/>
    </source>
</evidence>
<dbReference type="InterPro" id="IPR025269">
    <property type="entry name" value="SAM-like_dom"/>
</dbReference>
<dbReference type="RefSeq" id="WP_068192133.1">
    <property type="nucleotide sequence ID" value="NZ_CP013909.1"/>
</dbReference>
<dbReference type="STRING" id="1411621.AUC43_09090"/>
<dbReference type="KEGG" id="hyg:AUC43_09090"/>
<proteinExistence type="inferred from homology"/>
<organism evidence="5 6">
    <name type="scientific">Hymenobacter sedentarius</name>
    <dbReference type="NCBI Taxonomy" id="1411621"/>
    <lineage>
        <taxon>Bacteria</taxon>
        <taxon>Pseudomonadati</taxon>
        <taxon>Bacteroidota</taxon>
        <taxon>Cytophagia</taxon>
        <taxon>Cytophagales</taxon>
        <taxon>Hymenobacteraceae</taxon>
        <taxon>Hymenobacter</taxon>
    </lineage>
</organism>
<keyword evidence="3" id="KW-0233">DNA recombination</keyword>
<dbReference type="EMBL" id="CP013909">
    <property type="protein sequence ID" value="ALW85236.1"/>
    <property type="molecule type" value="Genomic_DNA"/>
</dbReference>
<dbReference type="InterPro" id="IPR050090">
    <property type="entry name" value="Tyrosine_recombinase_XerCD"/>
</dbReference>
<evidence type="ECO:0000313" key="6">
    <source>
        <dbReference type="Proteomes" id="UP000059542"/>
    </source>
</evidence>
<feature type="domain" description="Tyr recombinase" evidence="4">
    <location>
        <begin position="177"/>
        <end position="367"/>
    </location>
</feature>
<evidence type="ECO:0000256" key="1">
    <source>
        <dbReference type="ARBA" id="ARBA00008857"/>
    </source>
</evidence>
<dbReference type="InterPro" id="IPR002104">
    <property type="entry name" value="Integrase_catalytic"/>
</dbReference>
<dbReference type="Pfam" id="PF13102">
    <property type="entry name" value="Phage_int_SAM_5"/>
    <property type="match status" value="1"/>
</dbReference>
<evidence type="ECO:0000256" key="2">
    <source>
        <dbReference type="ARBA" id="ARBA00023125"/>
    </source>
</evidence>
<dbReference type="PROSITE" id="PS51898">
    <property type="entry name" value="TYR_RECOMBINASE"/>
    <property type="match status" value="1"/>
</dbReference>
<keyword evidence="2" id="KW-0238">DNA-binding</keyword>
<comment type="similarity">
    <text evidence="1">Belongs to the 'phage' integrase family.</text>
</comment>
<dbReference type="SUPFAM" id="SSF56349">
    <property type="entry name" value="DNA breaking-rejoining enzymes"/>
    <property type="match status" value="1"/>
</dbReference>
<dbReference type="Pfam" id="PF00589">
    <property type="entry name" value="Phage_integrase"/>
    <property type="match status" value="1"/>
</dbReference>
<dbReference type="AlphaFoldDB" id="A0A0U3SGE9"/>
<name>A0A0U3SGE9_9BACT</name>
<dbReference type="InterPro" id="IPR011010">
    <property type="entry name" value="DNA_brk_join_enz"/>
</dbReference>
<sequence>MKPEQWDAKAQKYRRNYAGFSDANHLLKKLAEGLEAAHLLHTAKGKVTTVEDLRAVAARFTSGKQAQPPAGLLEHLDTWIESAKRDRAPSTIKSYNTLRQHLIAYSKLRRLRLEFASLDVPFCEAFKSYLLKTMSMGNASVNNQVKNLKVFLGQTFEQELHEYAHFKRFRKMEAVAPEVVYLTAAEKARLFALPLAHIPYLEQTRDIFLFECETGLRFSDVQALRAEQVTKDSLVLTTRKTGDLLKVPLSPVAQGIIARYAGRADGRALPVISNQKTNAHLKTLGKLARIDAPTTTSQHKGCERVATTRPKYELMGTHTARRTFVTLALEGGMRPETLMRITGHKDYKMLHRYLKITDSVVQDEFAQYLERQASPLMRIAG</sequence>
<dbReference type="GO" id="GO:0015074">
    <property type="term" value="P:DNA integration"/>
    <property type="evidence" value="ECO:0007669"/>
    <property type="project" value="InterPro"/>
</dbReference>
<dbReference type="Gene3D" id="1.10.150.130">
    <property type="match status" value="1"/>
</dbReference>
<protein>
    <recommendedName>
        <fullName evidence="4">Tyr recombinase domain-containing protein</fullName>
    </recommendedName>
</protein>
<dbReference type="InterPro" id="IPR013762">
    <property type="entry name" value="Integrase-like_cat_sf"/>
</dbReference>
<dbReference type="Gene3D" id="1.10.443.10">
    <property type="entry name" value="Intergrase catalytic core"/>
    <property type="match status" value="1"/>
</dbReference>
<dbReference type="Proteomes" id="UP000059542">
    <property type="component" value="Chromosome"/>
</dbReference>